<dbReference type="Proteomes" id="UP000033202">
    <property type="component" value="Unassembled WGS sequence"/>
</dbReference>
<sequence length="399" mass="41969">MYPLLSGLSVVEASSFVAAPTAGLYLAQMGAEVIRVDQVGGGPDFRRWPQAPNGASLYWENLNRAKESVALDLGRPEGRELLQALAAAAGQLLTNFPADGFLAHDALAARRADLITVRVMGTADGGPALDYTVNAAIGLPQLTGPAALGDAPVNHVLPAWDLLTGAYAAFSMLAAIRHRDATGKGGEIRVPLQDVATGSVANLGMIAEALTTGANRPRLGNDVFGAFGRDFTTADGKRLMLMAITPRQWNGLVAVLNIDAEVSRIEAERGVSFARDEGVRFQHRDALFPLVERAVAARHADELVPELERQGCCYGAYRTTLEAARDPALVGDNPMFGATDNPSGLAYPAAGAFATLPAQAREAPRAAPRLGADTDRVLAERLGFSSAEIGRLHDTGVIG</sequence>
<dbReference type="Pfam" id="PF02515">
    <property type="entry name" value="CoA_transf_3"/>
    <property type="match status" value="1"/>
</dbReference>
<dbReference type="Gene3D" id="3.30.1540.10">
    <property type="entry name" value="formyl-coa transferase, domain 3"/>
    <property type="match status" value="1"/>
</dbReference>
<dbReference type="InterPro" id="IPR050509">
    <property type="entry name" value="CoA-transferase_III"/>
</dbReference>
<organism evidence="1 2">
    <name type="scientific">Sphingomonas changbaiensis NBRC 104936</name>
    <dbReference type="NCBI Taxonomy" id="1219043"/>
    <lineage>
        <taxon>Bacteria</taxon>
        <taxon>Pseudomonadati</taxon>
        <taxon>Pseudomonadota</taxon>
        <taxon>Alphaproteobacteria</taxon>
        <taxon>Sphingomonadales</taxon>
        <taxon>Sphingomonadaceae</taxon>
        <taxon>Sphingomonas</taxon>
    </lineage>
</organism>
<dbReference type="OrthoDB" id="9806585at2"/>
<dbReference type="PANTHER" id="PTHR48228:SF5">
    <property type="entry name" value="ALPHA-METHYLACYL-COA RACEMASE"/>
    <property type="match status" value="1"/>
</dbReference>
<dbReference type="RefSeq" id="WP_046347551.1">
    <property type="nucleotide sequence ID" value="NZ_BBWU01000019.1"/>
</dbReference>
<comment type="caution">
    <text evidence="1">The sequence shown here is derived from an EMBL/GenBank/DDBJ whole genome shotgun (WGS) entry which is preliminary data.</text>
</comment>
<dbReference type="EMBL" id="BBWU01000019">
    <property type="protein sequence ID" value="GAO38699.1"/>
    <property type="molecule type" value="Genomic_DNA"/>
</dbReference>
<evidence type="ECO:0000313" key="2">
    <source>
        <dbReference type="Proteomes" id="UP000033202"/>
    </source>
</evidence>
<reference evidence="1 2" key="1">
    <citation type="submission" date="2015-04" db="EMBL/GenBank/DDBJ databases">
        <title>Whole genome shotgun sequence of Sphingomonas changbaiensis NBRC 104936.</title>
        <authorList>
            <person name="Katano-Makiyama Y."/>
            <person name="Hosoyama A."/>
            <person name="Hashimoto M."/>
            <person name="Noguchi M."/>
            <person name="Tsuchikane K."/>
            <person name="Ohji S."/>
            <person name="Yamazoe A."/>
            <person name="Ichikawa N."/>
            <person name="Kimura A."/>
            <person name="Fujita N."/>
        </authorList>
    </citation>
    <scope>NUCLEOTIDE SEQUENCE [LARGE SCALE GENOMIC DNA]</scope>
    <source>
        <strain evidence="1 2">NBRC 104936</strain>
    </source>
</reference>
<dbReference type="InterPro" id="IPR044855">
    <property type="entry name" value="CoA-Trfase_III_dom3_sf"/>
</dbReference>
<proteinExistence type="predicted"/>
<gene>
    <name evidence="1" type="ORF">SCH01S_19_00030</name>
</gene>
<dbReference type="Gene3D" id="3.40.50.10540">
    <property type="entry name" value="Crotonobetainyl-coa:carnitine coa-transferase, domain 1"/>
    <property type="match status" value="1"/>
</dbReference>
<evidence type="ECO:0008006" key="3">
    <source>
        <dbReference type="Google" id="ProtNLM"/>
    </source>
</evidence>
<protein>
    <recommendedName>
        <fullName evidence="3">Carnitine dehydratase</fullName>
    </recommendedName>
</protein>
<dbReference type="InterPro" id="IPR003673">
    <property type="entry name" value="CoA-Trfase_fam_III"/>
</dbReference>
<name>A0A0E9MMD2_9SPHN</name>
<dbReference type="SUPFAM" id="SSF89796">
    <property type="entry name" value="CoA-transferase family III (CaiB/BaiF)"/>
    <property type="match status" value="1"/>
</dbReference>
<dbReference type="AlphaFoldDB" id="A0A0E9MMD2"/>
<dbReference type="STRING" id="1219043.SCH01S_19_00030"/>
<dbReference type="InterPro" id="IPR023606">
    <property type="entry name" value="CoA-Trfase_III_dom_1_sf"/>
</dbReference>
<evidence type="ECO:0000313" key="1">
    <source>
        <dbReference type="EMBL" id="GAO38699.1"/>
    </source>
</evidence>
<dbReference type="PANTHER" id="PTHR48228">
    <property type="entry name" value="SUCCINYL-COA--D-CITRAMALATE COA-TRANSFERASE"/>
    <property type="match status" value="1"/>
</dbReference>
<dbReference type="GO" id="GO:0003824">
    <property type="term" value="F:catalytic activity"/>
    <property type="evidence" value="ECO:0007669"/>
    <property type="project" value="InterPro"/>
</dbReference>
<keyword evidence="2" id="KW-1185">Reference proteome</keyword>
<accession>A0A0E9MMD2</accession>